<reference evidence="1" key="1">
    <citation type="submission" date="2022-03" db="EMBL/GenBank/DDBJ databases">
        <title>Draft genome sequence of Aduncisulcus paluster, a free-living microaerophilic Fornicata.</title>
        <authorList>
            <person name="Yuyama I."/>
            <person name="Kume K."/>
            <person name="Tamura T."/>
            <person name="Inagaki Y."/>
            <person name="Hashimoto T."/>
        </authorList>
    </citation>
    <scope>NUCLEOTIDE SEQUENCE</scope>
    <source>
        <strain evidence="1">NY0171</strain>
    </source>
</reference>
<protein>
    <submittedName>
        <fullName evidence="1">Uncharacterized protein</fullName>
    </submittedName>
</protein>
<feature type="non-terminal residue" evidence="1">
    <location>
        <position position="1"/>
    </location>
</feature>
<organism evidence="1 2">
    <name type="scientific">Aduncisulcus paluster</name>
    <dbReference type="NCBI Taxonomy" id="2918883"/>
    <lineage>
        <taxon>Eukaryota</taxon>
        <taxon>Metamonada</taxon>
        <taxon>Carpediemonas-like organisms</taxon>
        <taxon>Aduncisulcus</taxon>
    </lineage>
</organism>
<evidence type="ECO:0000313" key="2">
    <source>
        <dbReference type="Proteomes" id="UP001057375"/>
    </source>
</evidence>
<feature type="non-terminal residue" evidence="1">
    <location>
        <position position="82"/>
    </location>
</feature>
<sequence length="82" mass="9204">GKKHDSQTSSRISCVVCFEAEHIPYVRLPWGRHWDLFAFRPFDLLSGEDAAHFFPDSARGIPDIHDSTTVRYGPEQGASCIA</sequence>
<name>A0ABQ5KZM8_9EUKA</name>
<evidence type="ECO:0000313" key="1">
    <source>
        <dbReference type="EMBL" id="GKT37862.1"/>
    </source>
</evidence>
<gene>
    <name evidence="1" type="ORF">ADUPG1_003800</name>
</gene>
<dbReference type="Proteomes" id="UP001057375">
    <property type="component" value="Unassembled WGS sequence"/>
</dbReference>
<dbReference type="EMBL" id="BQXS01005365">
    <property type="protein sequence ID" value="GKT37862.1"/>
    <property type="molecule type" value="Genomic_DNA"/>
</dbReference>
<accession>A0ABQ5KZM8</accession>
<keyword evidence="2" id="KW-1185">Reference proteome</keyword>
<comment type="caution">
    <text evidence="1">The sequence shown here is derived from an EMBL/GenBank/DDBJ whole genome shotgun (WGS) entry which is preliminary data.</text>
</comment>
<proteinExistence type="predicted"/>